<accession>A0A6H0XNP0</accession>
<evidence type="ECO:0000256" key="2">
    <source>
        <dbReference type="SAM" id="Phobius"/>
    </source>
</evidence>
<keyword evidence="2" id="KW-0472">Membrane</keyword>
<feature type="transmembrane region" description="Helical" evidence="2">
    <location>
        <begin position="119"/>
        <end position="142"/>
    </location>
</feature>
<feature type="compositionally biased region" description="Basic and acidic residues" evidence="1">
    <location>
        <begin position="318"/>
        <end position="331"/>
    </location>
</feature>
<reference evidence="3 4" key="1">
    <citation type="journal article" date="2016" name="Sci. Rep.">
        <title>Peltaster fructicola genome reveals evolution from an invasive phytopathogen to an ectophytic parasite.</title>
        <authorList>
            <person name="Xu C."/>
            <person name="Chen H."/>
            <person name="Gleason M.L."/>
            <person name="Xu J.R."/>
            <person name="Liu H."/>
            <person name="Zhang R."/>
            <person name="Sun G."/>
        </authorList>
    </citation>
    <scope>NUCLEOTIDE SEQUENCE [LARGE SCALE GENOMIC DNA]</scope>
    <source>
        <strain evidence="3 4">LNHT1506</strain>
    </source>
</reference>
<feature type="transmembrane region" description="Helical" evidence="2">
    <location>
        <begin position="23"/>
        <end position="46"/>
    </location>
</feature>
<feature type="region of interest" description="Disordered" evidence="1">
    <location>
        <begin position="309"/>
        <end position="331"/>
    </location>
</feature>
<keyword evidence="2" id="KW-1133">Transmembrane helix</keyword>
<protein>
    <submittedName>
        <fullName evidence="3">Uncharacterized protein</fullName>
    </submittedName>
</protein>
<feature type="transmembrane region" description="Helical" evidence="2">
    <location>
        <begin position="58"/>
        <end position="80"/>
    </location>
</feature>
<organism evidence="3 4">
    <name type="scientific">Peltaster fructicola</name>
    <dbReference type="NCBI Taxonomy" id="286661"/>
    <lineage>
        <taxon>Eukaryota</taxon>
        <taxon>Fungi</taxon>
        <taxon>Dikarya</taxon>
        <taxon>Ascomycota</taxon>
        <taxon>Pezizomycotina</taxon>
        <taxon>Dothideomycetes</taxon>
        <taxon>Dothideomycetes incertae sedis</taxon>
        <taxon>Peltaster</taxon>
    </lineage>
</organism>
<gene>
    <name evidence="3" type="ORF">AMS68_001850</name>
</gene>
<sequence>MRLRTQSYQNLDGQSATIVYIQWYWRVLAQVASVMILGGFLMLSITYDQDPNIRISSLGLGIFALAILLAGICATVLVCVVIRDLSFRTTEVFRPALASCAIGFLTVFYNFMISSSYVWNIRAILIAAVAGVGALIYAFLLFRSSRISSAASVRSRSIAPSIAIGEHHDASPSADDQSRYQSPQYYQNYIKNMFPTASTTYDPTQSANARPTITEDEMQRQQMLMLLLKQDQSASAESSSGTFKIEWQGQEQEQDTPVHPYFRPPANGTMNSASTYMGSQHGSMRSAVSMHLPAGSMPSWDGVWRGVASQPSLQGRAVTREDRRREIELGR</sequence>
<evidence type="ECO:0000313" key="4">
    <source>
        <dbReference type="Proteomes" id="UP000503462"/>
    </source>
</evidence>
<evidence type="ECO:0000256" key="1">
    <source>
        <dbReference type="SAM" id="MobiDB-lite"/>
    </source>
</evidence>
<proteinExistence type="predicted"/>
<dbReference type="OrthoDB" id="3254104at2759"/>
<keyword evidence="4" id="KW-1185">Reference proteome</keyword>
<dbReference type="Proteomes" id="UP000503462">
    <property type="component" value="Chromosome 1"/>
</dbReference>
<feature type="transmembrane region" description="Helical" evidence="2">
    <location>
        <begin position="92"/>
        <end position="113"/>
    </location>
</feature>
<dbReference type="AlphaFoldDB" id="A0A6H0XNP0"/>
<evidence type="ECO:0000313" key="3">
    <source>
        <dbReference type="EMBL" id="QIW96332.1"/>
    </source>
</evidence>
<dbReference type="EMBL" id="CP051139">
    <property type="protein sequence ID" value="QIW96332.1"/>
    <property type="molecule type" value="Genomic_DNA"/>
</dbReference>
<name>A0A6H0XNP0_9PEZI</name>
<keyword evidence="2" id="KW-0812">Transmembrane</keyword>